<comment type="caution">
    <text evidence="1">The sequence shown here is derived from an EMBL/GenBank/DDBJ whole genome shotgun (WGS) entry which is preliminary data.</text>
</comment>
<proteinExistence type="predicted"/>
<sequence>MAVNMITFEVDALTEKEITSRDSSISKVPVGTDRPAELSSNITVSESSNMTVLRKGGKVTTKKFITHKLMGENHFLKFPGYVIESTWWLECLDCKASLSKS</sequence>
<dbReference type="EMBL" id="CAXHTB010000014">
    <property type="protein sequence ID" value="CAL0319609.1"/>
    <property type="molecule type" value="Genomic_DNA"/>
</dbReference>
<dbReference type="Proteomes" id="UP001497480">
    <property type="component" value="Unassembled WGS sequence"/>
</dbReference>
<evidence type="ECO:0000313" key="1">
    <source>
        <dbReference type="EMBL" id="CAL0319609.1"/>
    </source>
</evidence>
<keyword evidence="2" id="KW-1185">Reference proteome</keyword>
<dbReference type="AlphaFoldDB" id="A0AAV1XCY1"/>
<accession>A0AAV1XCY1</accession>
<protein>
    <submittedName>
        <fullName evidence="1">Uncharacterized protein</fullName>
    </submittedName>
</protein>
<gene>
    <name evidence="1" type="ORF">LLUT_LOCUS20669</name>
</gene>
<organism evidence="1 2">
    <name type="scientific">Lupinus luteus</name>
    <name type="common">European yellow lupine</name>
    <dbReference type="NCBI Taxonomy" id="3873"/>
    <lineage>
        <taxon>Eukaryota</taxon>
        <taxon>Viridiplantae</taxon>
        <taxon>Streptophyta</taxon>
        <taxon>Embryophyta</taxon>
        <taxon>Tracheophyta</taxon>
        <taxon>Spermatophyta</taxon>
        <taxon>Magnoliopsida</taxon>
        <taxon>eudicotyledons</taxon>
        <taxon>Gunneridae</taxon>
        <taxon>Pentapetalae</taxon>
        <taxon>rosids</taxon>
        <taxon>fabids</taxon>
        <taxon>Fabales</taxon>
        <taxon>Fabaceae</taxon>
        <taxon>Papilionoideae</taxon>
        <taxon>50 kb inversion clade</taxon>
        <taxon>genistoids sensu lato</taxon>
        <taxon>core genistoids</taxon>
        <taxon>Genisteae</taxon>
        <taxon>Lupinus</taxon>
    </lineage>
</organism>
<reference evidence="1 2" key="1">
    <citation type="submission" date="2024-03" db="EMBL/GenBank/DDBJ databases">
        <authorList>
            <person name="Martinez-Hernandez J."/>
        </authorList>
    </citation>
    <scope>NUCLEOTIDE SEQUENCE [LARGE SCALE GENOMIC DNA]</scope>
</reference>
<evidence type="ECO:0000313" key="2">
    <source>
        <dbReference type="Proteomes" id="UP001497480"/>
    </source>
</evidence>
<name>A0AAV1XCY1_LUPLU</name>